<organism evidence="2 3">
    <name type="scientific">Colletotrichum navitas</name>
    <dbReference type="NCBI Taxonomy" id="681940"/>
    <lineage>
        <taxon>Eukaryota</taxon>
        <taxon>Fungi</taxon>
        <taxon>Dikarya</taxon>
        <taxon>Ascomycota</taxon>
        <taxon>Pezizomycotina</taxon>
        <taxon>Sordariomycetes</taxon>
        <taxon>Hypocreomycetidae</taxon>
        <taxon>Glomerellales</taxon>
        <taxon>Glomerellaceae</taxon>
        <taxon>Colletotrichum</taxon>
        <taxon>Colletotrichum graminicola species complex</taxon>
    </lineage>
</organism>
<dbReference type="RefSeq" id="XP_060414506.1">
    <property type="nucleotide sequence ID" value="XM_060562737.1"/>
</dbReference>
<comment type="caution">
    <text evidence="2">The sequence shown here is derived from an EMBL/GenBank/DDBJ whole genome shotgun (WGS) entry which is preliminary data.</text>
</comment>
<name>A0AAD8PZV9_9PEZI</name>
<gene>
    <name evidence="2" type="ORF">LY79DRAFT_659140</name>
</gene>
<reference evidence="2" key="1">
    <citation type="submission" date="2021-06" db="EMBL/GenBank/DDBJ databases">
        <title>Comparative genomics, transcriptomics and evolutionary studies reveal genomic signatures of adaptation to plant cell wall in hemibiotrophic fungi.</title>
        <authorList>
            <consortium name="DOE Joint Genome Institute"/>
            <person name="Baroncelli R."/>
            <person name="Diaz J.F."/>
            <person name="Benocci T."/>
            <person name="Peng M."/>
            <person name="Battaglia E."/>
            <person name="Haridas S."/>
            <person name="Andreopoulos W."/>
            <person name="Labutti K."/>
            <person name="Pangilinan J."/>
            <person name="Floch G.L."/>
            <person name="Makela M.R."/>
            <person name="Henrissat B."/>
            <person name="Grigoriev I.V."/>
            <person name="Crouch J.A."/>
            <person name="De Vries R.P."/>
            <person name="Sukno S.A."/>
            <person name="Thon M.R."/>
        </authorList>
    </citation>
    <scope>NUCLEOTIDE SEQUENCE</scope>
    <source>
        <strain evidence="2">CBS 125086</strain>
    </source>
</reference>
<dbReference type="EMBL" id="JAHLJV010000027">
    <property type="protein sequence ID" value="KAK1593182.1"/>
    <property type="molecule type" value="Genomic_DNA"/>
</dbReference>
<accession>A0AAD8PZV9</accession>
<keyword evidence="3" id="KW-1185">Reference proteome</keyword>
<dbReference type="GeneID" id="85446977"/>
<dbReference type="AlphaFoldDB" id="A0AAD8PZV9"/>
<proteinExistence type="predicted"/>
<dbReference type="Proteomes" id="UP001230504">
    <property type="component" value="Unassembled WGS sequence"/>
</dbReference>
<evidence type="ECO:0000313" key="3">
    <source>
        <dbReference type="Proteomes" id="UP001230504"/>
    </source>
</evidence>
<sequence>MPVMSRRPSCCHWFVRPAGFPCLCKYKSIPRQPGACVGGLASQTKGKAKKDAFSESPSDLSKVIPSTGSRNLYLVYFLTEVLSYLAGTWNRARENLAVCLKRQCSQVSFPRSRAKMHLNSHGAPPGCVSNPSPLLALLHIGHDQRRNRENSRIGSVKHPKSPEGPGNTQYEIEASFSHPCLITEATGGGDRISSNGHGLSVGIPGSDGVAQYESQGRGRHGRREGVEILLSGPTCQSRVSRHGLVWSGLVWSGLCPFKPRYDQTVALSATIQGFISPFVPTVMAGPPSCPCILPPLREPQSGMTIRVSSLAFPDYLCHRHLDAPGCDSVGLT</sequence>
<evidence type="ECO:0000313" key="2">
    <source>
        <dbReference type="EMBL" id="KAK1593182.1"/>
    </source>
</evidence>
<evidence type="ECO:0000256" key="1">
    <source>
        <dbReference type="SAM" id="MobiDB-lite"/>
    </source>
</evidence>
<protein>
    <submittedName>
        <fullName evidence="2">Uncharacterized protein</fullName>
    </submittedName>
</protein>
<feature type="region of interest" description="Disordered" evidence="1">
    <location>
        <begin position="146"/>
        <end position="167"/>
    </location>
</feature>